<evidence type="ECO:0000256" key="11">
    <source>
        <dbReference type="ARBA" id="ARBA00022989"/>
    </source>
</evidence>
<dbReference type="OrthoDB" id="4062651at2759"/>
<dbReference type="GO" id="GO:0009737">
    <property type="term" value="P:response to abscisic acid"/>
    <property type="evidence" value="ECO:0007669"/>
    <property type="project" value="UniProtKB-ARBA"/>
</dbReference>
<evidence type="ECO:0000256" key="16">
    <source>
        <dbReference type="SAM" id="Phobius"/>
    </source>
</evidence>
<dbReference type="InterPro" id="IPR011009">
    <property type="entry name" value="Kinase-like_dom_sf"/>
</dbReference>
<dbReference type="SUPFAM" id="SSF56112">
    <property type="entry name" value="Protein kinase-like (PK-like)"/>
    <property type="match status" value="1"/>
</dbReference>
<evidence type="ECO:0000256" key="15">
    <source>
        <dbReference type="SAM" id="MobiDB-lite"/>
    </source>
</evidence>
<evidence type="ECO:0000256" key="12">
    <source>
        <dbReference type="ARBA" id="ARBA00023136"/>
    </source>
</evidence>
<dbReference type="EMBL" id="CAMAPE010000045">
    <property type="protein sequence ID" value="CAH9103951.1"/>
    <property type="molecule type" value="Genomic_DNA"/>
</dbReference>
<keyword evidence="6 17" id="KW-0732">Signal</keyword>
<evidence type="ECO:0000256" key="8">
    <source>
        <dbReference type="ARBA" id="ARBA00022741"/>
    </source>
</evidence>
<dbReference type="Gene3D" id="3.30.200.20">
    <property type="entry name" value="Phosphorylase Kinase, domain 1"/>
    <property type="match status" value="1"/>
</dbReference>
<evidence type="ECO:0000256" key="10">
    <source>
        <dbReference type="ARBA" id="ARBA00022840"/>
    </source>
</evidence>
<dbReference type="PROSITE" id="PS00108">
    <property type="entry name" value="PROTEIN_KINASE_ST"/>
    <property type="match status" value="1"/>
</dbReference>
<dbReference type="FunFam" id="3.30.200.20:FF:000142">
    <property type="entry name" value="Cysteine-rich receptor-like protein kinase 10"/>
    <property type="match status" value="1"/>
</dbReference>
<dbReference type="GO" id="GO:0004674">
    <property type="term" value="F:protein serine/threonine kinase activity"/>
    <property type="evidence" value="ECO:0007669"/>
    <property type="project" value="UniProtKB-KW"/>
</dbReference>
<dbReference type="InterPro" id="IPR008271">
    <property type="entry name" value="Ser/Thr_kinase_AS"/>
</dbReference>
<dbReference type="GO" id="GO:0005886">
    <property type="term" value="C:plasma membrane"/>
    <property type="evidence" value="ECO:0007669"/>
    <property type="project" value="TreeGrafter"/>
</dbReference>
<accession>A0A9P0ZL26</accession>
<dbReference type="Gene3D" id="3.30.430.20">
    <property type="entry name" value="Gnk2 domain, C-X8-C-X2-C motif"/>
    <property type="match status" value="2"/>
</dbReference>
<evidence type="ECO:0000256" key="13">
    <source>
        <dbReference type="ARBA" id="ARBA00023170"/>
    </source>
</evidence>
<dbReference type="FunFam" id="1.10.510.10:FF:000343">
    <property type="entry name" value="Cysteine-rich receptor-like protein kinase 28"/>
    <property type="match status" value="1"/>
</dbReference>
<keyword evidence="11 16" id="KW-1133">Transmembrane helix</keyword>
<feature type="compositionally biased region" description="Pro residues" evidence="15">
    <location>
        <begin position="256"/>
        <end position="274"/>
    </location>
</feature>
<dbReference type="PANTHER" id="PTHR27002:SF1104">
    <property type="entry name" value="CYSTEINE-RICH RECEPTOR-LIKE PROTEIN KINASE 27-RELATED"/>
    <property type="match status" value="1"/>
</dbReference>
<evidence type="ECO:0000256" key="2">
    <source>
        <dbReference type="ARBA" id="ARBA00022527"/>
    </source>
</evidence>
<dbReference type="Pfam" id="PF00069">
    <property type="entry name" value="Pkinase"/>
    <property type="match status" value="1"/>
</dbReference>
<feature type="chain" id="PRO_5040302427" evidence="17">
    <location>
        <begin position="24"/>
        <end position="673"/>
    </location>
</feature>
<evidence type="ECO:0000259" key="19">
    <source>
        <dbReference type="PROSITE" id="PS51473"/>
    </source>
</evidence>
<dbReference type="PROSITE" id="PS50011">
    <property type="entry name" value="PROTEIN_KINASE_DOM"/>
    <property type="match status" value="1"/>
</dbReference>
<dbReference type="PROSITE" id="PS51473">
    <property type="entry name" value="GNK2"/>
    <property type="match status" value="2"/>
</dbReference>
<evidence type="ECO:0000256" key="9">
    <source>
        <dbReference type="ARBA" id="ARBA00022777"/>
    </source>
</evidence>
<dbReference type="InterPro" id="IPR038408">
    <property type="entry name" value="GNK2_sf"/>
</dbReference>
<dbReference type="CDD" id="cd23509">
    <property type="entry name" value="Gnk2-like"/>
    <property type="match status" value="2"/>
</dbReference>
<dbReference type="CDD" id="cd14066">
    <property type="entry name" value="STKc_IRAK"/>
    <property type="match status" value="1"/>
</dbReference>
<feature type="domain" description="Protein kinase" evidence="18">
    <location>
        <begin position="348"/>
        <end position="627"/>
    </location>
</feature>
<evidence type="ECO:0000256" key="5">
    <source>
        <dbReference type="ARBA" id="ARBA00022692"/>
    </source>
</evidence>
<proteinExistence type="predicted"/>
<sequence>MNIPSVLLLLFLLLTIFNGLKSAAQTCSQTAGNFTANSTYAANRALLFSALSSNINSSYGFFMNTTVGRGADKIYGTALCRADSSPETCTKCVNTGIKELTDTCPNEMEAITWSTEGTFACIVRYSNRSFVGELDLSPITLRINRDEFAADEFEEFKQIWASHVSSLIANASRETRIKYASGEVFIPSIFREIYATTQCTPDLSRSDCVECLSSVARDYRLCCGKNMGGASYNPNCLFHWNLYSFYNTSFTVIDPPPPPSPPPSPASLHSPPPLNTTNSGNGKSRFRTVLYIVVPIGLALLMALVAIVIFRQRKQKSGVLVSEENEYSGGAECLQFNLATIRAATNNFSDHYKLGEGGFGPVYKGVLSNGEVIAVKRLSKNSNQGELEFKNEVNCVARLQHRNLVRLLGFCLEGTERLLIYEFLPNSSLDHMIFDANKRRRIGWETRHNIIVGITRGLIYLHEDSQLRIVHRDLKASNILLDDNMNPKISDFGMARLLESDDQTRDVTHRIVGTYGYMAPEYVIHGQFSSKSDVYSFGVLLLEIITGERIKSFSGGEDEQSLVDYAWSMWNKMTPLVLIDSAMPSFSTFTSDIIRCIHIALLCVQENVGSRPTMASVVLMLSSRSVITSRPSRPAYILHSMTQQHASSSSSSSSSHVERSSRNEVSISELEPR</sequence>
<comment type="subcellular location">
    <subcellularLocation>
        <location evidence="1">Membrane</location>
        <topology evidence="1">Single-pass membrane protein</topology>
    </subcellularLocation>
</comment>
<keyword evidence="10" id="KW-0067">ATP-binding</keyword>
<feature type="domain" description="Gnk2-homologous" evidence="19">
    <location>
        <begin position="136"/>
        <end position="245"/>
    </location>
</feature>
<evidence type="ECO:0000259" key="18">
    <source>
        <dbReference type="PROSITE" id="PS50011"/>
    </source>
</evidence>
<dbReference type="SMART" id="SM00220">
    <property type="entry name" value="S_TKc"/>
    <property type="match status" value="1"/>
</dbReference>
<evidence type="ECO:0000256" key="3">
    <source>
        <dbReference type="ARBA" id="ARBA00022553"/>
    </source>
</evidence>
<reference evidence="20" key="1">
    <citation type="submission" date="2022-07" db="EMBL/GenBank/DDBJ databases">
        <authorList>
            <person name="Macas J."/>
            <person name="Novak P."/>
            <person name="Neumann P."/>
        </authorList>
    </citation>
    <scope>NUCLEOTIDE SEQUENCE</scope>
</reference>
<evidence type="ECO:0000256" key="14">
    <source>
        <dbReference type="ARBA" id="ARBA00023180"/>
    </source>
</evidence>
<evidence type="ECO:0000256" key="4">
    <source>
        <dbReference type="ARBA" id="ARBA00022679"/>
    </source>
</evidence>
<dbReference type="InterPro" id="IPR002902">
    <property type="entry name" value="GNK2"/>
</dbReference>
<dbReference type="InterPro" id="IPR000719">
    <property type="entry name" value="Prot_kinase_dom"/>
</dbReference>
<keyword evidence="4" id="KW-0808">Transferase</keyword>
<dbReference type="Gene3D" id="1.10.510.10">
    <property type="entry name" value="Transferase(Phosphotransferase) domain 1"/>
    <property type="match status" value="1"/>
</dbReference>
<feature type="transmembrane region" description="Helical" evidence="16">
    <location>
        <begin position="289"/>
        <end position="310"/>
    </location>
</feature>
<feature type="signal peptide" evidence="17">
    <location>
        <begin position="1"/>
        <end position="23"/>
    </location>
</feature>
<feature type="region of interest" description="Disordered" evidence="15">
    <location>
        <begin position="256"/>
        <end position="280"/>
    </location>
</feature>
<organism evidence="20 21">
    <name type="scientific">Cuscuta europaea</name>
    <name type="common">European dodder</name>
    <dbReference type="NCBI Taxonomy" id="41803"/>
    <lineage>
        <taxon>Eukaryota</taxon>
        <taxon>Viridiplantae</taxon>
        <taxon>Streptophyta</taxon>
        <taxon>Embryophyta</taxon>
        <taxon>Tracheophyta</taxon>
        <taxon>Spermatophyta</taxon>
        <taxon>Magnoliopsida</taxon>
        <taxon>eudicotyledons</taxon>
        <taxon>Gunneridae</taxon>
        <taxon>Pentapetalae</taxon>
        <taxon>asterids</taxon>
        <taxon>lamiids</taxon>
        <taxon>Solanales</taxon>
        <taxon>Convolvulaceae</taxon>
        <taxon>Cuscuteae</taxon>
        <taxon>Cuscuta</taxon>
        <taxon>Cuscuta subgen. Cuscuta</taxon>
    </lineage>
</organism>
<feature type="region of interest" description="Disordered" evidence="15">
    <location>
        <begin position="643"/>
        <end position="673"/>
    </location>
</feature>
<dbReference type="Proteomes" id="UP001152484">
    <property type="component" value="Unassembled WGS sequence"/>
</dbReference>
<keyword evidence="2" id="KW-0723">Serine/threonine-protein kinase</keyword>
<keyword evidence="21" id="KW-1185">Reference proteome</keyword>
<evidence type="ECO:0000256" key="1">
    <source>
        <dbReference type="ARBA" id="ARBA00004167"/>
    </source>
</evidence>
<evidence type="ECO:0000313" key="21">
    <source>
        <dbReference type="Proteomes" id="UP001152484"/>
    </source>
</evidence>
<gene>
    <name evidence="20" type="ORF">CEURO_LOCUS16351</name>
</gene>
<evidence type="ECO:0000256" key="6">
    <source>
        <dbReference type="ARBA" id="ARBA00022729"/>
    </source>
</evidence>
<evidence type="ECO:0000256" key="17">
    <source>
        <dbReference type="SAM" id="SignalP"/>
    </source>
</evidence>
<feature type="domain" description="Gnk2-homologous" evidence="19">
    <location>
        <begin position="22"/>
        <end position="130"/>
    </location>
</feature>
<protein>
    <submittedName>
        <fullName evidence="20">Uncharacterized protein</fullName>
    </submittedName>
</protein>
<keyword evidence="7" id="KW-0677">Repeat</keyword>
<keyword evidence="14" id="KW-0325">Glycoprotein</keyword>
<keyword evidence="8" id="KW-0547">Nucleotide-binding</keyword>
<keyword evidence="9" id="KW-0418">Kinase</keyword>
<comment type="caution">
    <text evidence="20">The sequence shown here is derived from an EMBL/GenBank/DDBJ whole genome shotgun (WGS) entry which is preliminary data.</text>
</comment>
<dbReference type="FunFam" id="3.30.430.20:FF:000003">
    <property type="entry name" value="Cysteine-rich RLK (RECEPTOR-like protein kinase) 10"/>
    <property type="match status" value="1"/>
</dbReference>
<dbReference type="GO" id="GO:0005524">
    <property type="term" value="F:ATP binding"/>
    <property type="evidence" value="ECO:0007669"/>
    <property type="project" value="UniProtKB-KW"/>
</dbReference>
<evidence type="ECO:0000313" key="20">
    <source>
        <dbReference type="EMBL" id="CAH9103951.1"/>
    </source>
</evidence>
<keyword evidence="13" id="KW-0675">Receptor</keyword>
<keyword evidence="3" id="KW-0597">Phosphoprotein</keyword>
<evidence type="ECO:0000256" key="7">
    <source>
        <dbReference type="ARBA" id="ARBA00022737"/>
    </source>
</evidence>
<keyword evidence="12 16" id="KW-0472">Membrane</keyword>
<name>A0A9P0ZL26_CUSEU</name>
<dbReference type="Pfam" id="PF01657">
    <property type="entry name" value="Stress-antifung"/>
    <property type="match status" value="2"/>
</dbReference>
<dbReference type="AlphaFoldDB" id="A0A9P0ZL26"/>
<dbReference type="PANTHER" id="PTHR27002">
    <property type="entry name" value="RECEPTOR-LIKE SERINE/THREONINE-PROTEIN KINASE SD1-8"/>
    <property type="match status" value="1"/>
</dbReference>
<keyword evidence="5 16" id="KW-0812">Transmembrane</keyword>